<proteinExistence type="predicted"/>
<dbReference type="PROSITE" id="PS51419">
    <property type="entry name" value="RAB"/>
    <property type="match status" value="1"/>
</dbReference>
<comment type="caution">
    <text evidence="4">The sequence shown here is derived from an EMBL/GenBank/DDBJ whole genome shotgun (WGS) entry which is preliminary data.</text>
</comment>
<dbReference type="GO" id="GO:0005886">
    <property type="term" value="C:plasma membrane"/>
    <property type="evidence" value="ECO:0007669"/>
    <property type="project" value="UniProtKB-SubCell"/>
</dbReference>
<dbReference type="SUPFAM" id="SSF52540">
    <property type="entry name" value="P-loop containing nucleoside triphosphate hydrolases"/>
    <property type="match status" value="1"/>
</dbReference>
<reference evidence="4 5" key="1">
    <citation type="journal article" date="2020" name="ISME J.">
        <title>Uncovering the hidden diversity of litter-decomposition mechanisms in mushroom-forming fungi.</title>
        <authorList>
            <person name="Floudas D."/>
            <person name="Bentzer J."/>
            <person name="Ahren D."/>
            <person name="Johansson T."/>
            <person name="Persson P."/>
            <person name="Tunlid A."/>
        </authorList>
    </citation>
    <scope>NUCLEOTIDE SEQUENCE [LARGE SCALE GENOMIC DNA]</scope>
    <source>
        <strain evidence="4 5">CBS 291.85</strain>
    </source>
</reference>
<dbReference type="InterPro" id="IPR020849">
    <property type="entry name" value="Small_GTPase_Ras-type"/>
</dbReference>
<dbReference type="Pfam" id="PF00071">
    <property type="entry name" value="Ras"/>
    <property type="match status" value="1"/>
</dbReference>
<dbReference type="AlphaFoldDB" id="A0A8H5CUR7"/>
<sequence length="196" mass="21821">MTQCIIDNRLVVLDVLDTAGQEGIPAYTVRDSVIRLGEGFLLVYSIKSRQSFEFLNWVHSQIVRVKSSMLTNTEDVPIVIVGNKCDLEGERQVGMDEGQELARQFGCKFLETSAKEDINVEQAFLEVAREIKRRNSLAQQGSMALADQELRRKDVHADQKKFIGGLRGKTDQEKTCAMRIHGTGGTQMAAADSEDA</sequence>
<dbReference type="InterPro" id="IPR027417">
    <property type="entry name" value="P-loop_NTPase"/>
</dbReference>
<dbReference type="EMBL" id="JAACJM010000095">
    <property type="protein sequence ID" value="KAF5347423.1"/>
    <property type="molecule type" value="Genomic_DNA"/>
</dbReference>
<dbReference type="SMART" id="SM00174">
    <property type="entry name" value="RHO"/>
    <property type="match status" value="1"/>
</dbReference>
<evidence type="ECO:0000313" key="5">
    <source>
        <dbReference type="Proteomes" id="UP000559256"/>
    </source>
</evidence>
<dbReference type="PROSITE" id="PS51421">
    <property type="entry name" value="RAS"/>
    <property type="match status" value="1"/>
</dbReference>
<dbReference type="SMART" id="SM00173">
    <property type="entry name" value="RAS"/>
    <property type="match status" value="1"/>
</dbReference>
<evidence type="ECO:0000256" key="1">
    <source>
        <dbReference type="ARBA" id="ARBA00004342"/>
    </source>
</evidence>
<evidence type="ECO:0000256" key="3">
    <source>
        <dbReference type="ARBA" id="ARBA00023134"/>
    </source>
</evidence>
<organism evidence="4 5">
    <name type="scientific">Tetrapyrgos nigripes</name>
    <dbReference type="NCBI Taxonomy" id="182062"/>
    <lineage>
        <taxon>Eukaryota</taxon>
        <taxon>Fungi</taxon>
        <taxon>Dikarya</taxon>
        <taxon>Basidiomycota</taxon>
        <taxon>Agaricomycotina</taxon>
        <taxon>Agaricomycetes</taxon>
        <taxon>Agaricomycetidae</taxon>
        <taxon>Agaricales</taxon>
        <taxon>Marasmiineae</taxon>
        <taxon>Marasmiaceae</taxon>
        <taxon>Tetrapyrgos</taxon>
    </lineage>
</organism>
<dbReference type="InterPro" id="IPR001806">
    <property type="entry name" value="Small_GTPase"/>
</dbReference>
<name>A0A8H5CUR7_9AGAR</name>
<dbReference type="Gene3D" id="3.40.50.300">
    <property type="entry name" value="P-loop containing nucleotide triphosphate hydrolases"/>
    <property type="match status" value="1"/>
</dbReference>
<dbReference type="GO" id="GO:0003924">
    <property type="term" value="F:GTPase activity"/>
    <property type="evidence" value="ECO:0007669"/>
    <property type="project" value="InterPro"/>
</dbReference>
<comment type="subcellular location">
    <subcellularLocation>
        <location evidence="1">Cell membrane</location>
        <topology evidence="1">Lipid-anchor</topology>
        <orientation evidence="1">Cytoplasmic side</orientation>
    </subcellularLocation>
</comment>
<gene>
    <name evidence="4" type="ORF">D9758_011262</name>
</gene>
<dbReference type="GO" id="GO:0005525">
    <property type="term" value="F:GTP binding"/>
    <property type="evidence" value="ECO:0007669"/>
    <property type="project" value="UniProtKB-KW"/>
</dbReference>
<keyword evidence="3" id="KW-0342">GTP-binding</keyword>
<keyword evidence="2" id="KW-0547">Nucleotide-binding</keyword>
<dbReference type="PRINTS" id="PR00449">
    <property type="entry name" value="RASTRNSFRMNG"/>
</dbReference>
<keyword evidence="5" id="KW-1185">Reference proteome</keyword>
<evidence type="ECO:0000256" key="2">
    <source>
        <dbReference type="ARBA" id="ARBA00022741"/>
    </source>
</evidence>
<dbReference type="PANTHER" id="PTHR24070">
    <property type="entry name" value="RAS, DI-RAS, AND RHEB FAMILY MEMBERS OF SMALL GTPASE SUPERFAMILY"/>
    <property type="match status" value="1"/>
</dbReference>
<dbReference type="GO" id="GO:0007165">
    <property type="term" value="P:signal transduction"/>
    <property type="evidence" value="ECO:0007669"/>
    <property type="project" value="InterPro"/>
</dbReference>
<evidence type="ECO:0000313" key="4">
    <source>
        <dbReference type="EMBL" id="KAF5347423.1"/>
    </source>
</evidence>
<protein>
    <submittedName>
        <fullName evidence="4">Uncharacterized protein</fullName>
    </submittedName>
</protein>
<dbReference type="OrthoDB" id="5976022at2759"/>
<dbReference type="Proteomes" id="UP000559256">
    <property type="component" value="Unassembled WGS sequence"/>
</dbReference>
<dbReference type="SMART" id="SM00175">
    <property type="entry name" value="RAB"/>
    <property type="match status" value="1"/>
</dbReference>
<accession>A0A8H5CUR7</accession>